<comment type="caution">
    <text evidence="1">The sequence shown here is derived from an EMBL/GenBank/DDBJ whole genome shotgun (WGS) entry which is preliminary data.</text>
</comment>
<keyword evidence="2" id="KW-1185">Reference proteome</keyword>
<accession>A0ABT3J495</accession>
<dbReference type="Proteomes" id="UP001207582">
    <property type="component" value="Unassembled WGS sequence"/>
</dbReference>
<gene>
    <name evidence="1" type="ORF">OM960_12955</name>
</gene>
<evidence type="ECO:0000313" key="2">
    <source>
        <dbReference type="Proteomes" id="UP001207582"/>
    </source>
</evidence>
<reference evidence="1 2" key="1">
    <citation type="submission" date="2022-10" db="EMBL/GenBank/DDBJ databases">
        <title>Defluviimonas sp. CAU 1641 isolated from mud.</title>
        <authorList>
            <person name="Kim W."/>
        </authorList>
    </citation>
    <scope>NUCLEOTIDE SEQUENCE [LARGE SCALE GENOMIC DNA]</scope>
    <source>
        <strain evidence="1 2">CAU 1641</strain>
    </source>
</reference>
<dbReference type="EMBL" id="JAPDOG010000011">
    <property type="protein sequence ID" value="MCW3782493.1"/>
    <property type="molecule type" value="Genomic_DNA"/>
</dbReference>
<protein>
    <submittedName>
        <fullName evidence="1">Glycosyltransferase</fullName>
    </submittedName>
</protein>
<dbReference type="RefSeq" id="WP_264772226.1">
    <property type="nucleotide sequence ID" value="NZ_JAPDOG010000011.1"/>
</dbReference>
<name>A0ABT3J495_9RHOB</name>
<dbReference type="Gene3D" id="3.40.50.2000">
    <property type="entry name" value="Glycogen Phosphorylase B"/>
    <property type="match status" value="1"/>
</dbReference>
<evidence type="ECO:0000313" key="1">
    <source>
        <dbReference type="EMBL" id="MCW3782493.1"/>
    </source>
</evidence>
<proteinExistence type="predicted"/>
<organism evidence="1 2">
    <name type="scientific">Defluviimonas salinarum</name>
    <dbReference type="NCBI Taxonomy" id="2992147"/>
    <lineage>
        <taxon>Bacteria</taxon>
        <taxon>Pseudomonadati</taxon>
        <taxon>Pseudomonadota</taxon>
        <taxon>Alphaproteobacteria</taxon>
        <taxon>Rhodobacterales</taxon>
        <taxon>Paracoccaceae</taxon>
        <taxon>Albidovulum</taxon>
    </lineage>
</organism>
<dbReference type="SUPFAM" id="SSF53756">
    <property type="entry name" value="UDP-Glycosyltransferase/glycogen phosphorylase"/>
    <property type="match status" value="1"/>
</dbReference>
<sequence length="356" mass="39835">MRKTERTRVALVIDPRFSGGTSSAVAHEIRTIAGHVDLSVHALETKMFKGRKPNPKLQEALDEVGIEMTWNDAAIRAEIVVLHNPSCLKFNDDLQTRILCDRLIVVTHENFLRPDGVSEGFDIAKCLDLVADATVCKARFLAPVSGYNRRGVEAWQKTSRRFWKLANFDWFNICDFEMSEPTPEPRDRRGRLSRAGYEKFPAMEVMRRHFPAHAEACRILGGDSFLVDPSSIPAHWTVLPFGAMPVGEFLEGLDFFVYYTHPRWRESFGRVIAEAICAGKVVITDPGTAEIFGEAVVASDGEDVDAIIAGFVANPNSYVRFVRRAQHIVAGFSSESFIRKVLAGARKTQGENHDLL</sequence>